<gene>
    <name evidence="2" type="ORF">MALV_07750</name>
</gene>
<name>A0A6N4ULI3_9MYCO</name>
<dbReference type="InterPro" id="IPR029787">
    <property type="entry name" value="Nucleotide_cyclase"/>
</dbReference>
<sequence length="250" mass="26170">MPEGSGSLPSERPFPGPASPLARGGRSYTHCAVGFIDTLGAKNFAGSDTFLNALAYMVDLQRKVAQAQPGDAVRTVYFSDNIGASIPLAGLDAAGAKRAVCQLLRLLAGIQLYYLRDFGILCRGGAAVGDCFHSHDMIFGPALVEAYRLEGSAVSPRIAISDEVAALAGEDVVALLPAEPLVENGRTVGAARAIDFMRAECPTPPARTQYLEQLSAVITAGLRQSGATARSKWDWTATQLATLDAASSAD</sequence>
<evidence type="ECO:0000313" key="2">
    <source>
        <dbReference type="EMBL" id="BBX25650.1"/>
    </source>
</evidence>
<evidence type="ECO:0000256" key="1">
    <source>
        <dbReference type="SAM" id="MobiDB-lite"/>
    </source>
</evidence>
<accession>A0A6N4ULI3</accession>
<organism evidence="2 3">
    <name type="scientific">Mycolicibacterium alvei</name>
    <dbReference type="NCBI Taxonomy" id="67081"/>
    <lineage>
        <taxon>Bacteria</taxon>
        <taxon>Bacillati</taxon>
        <taxon>Actinomycetota</taxon>
        <taxon>Actinomycetes</taxon>
        <taxon>Mycobacteriales</taxon>
        <taxon>Mycobacteriaceae</taxon>
        <taxon>Mycolicibacterium</taxon>
    </lineage>
</organism>
<reference evidence="2 3" key="1">
    <citation type="journal article" date="2019" name="Emerg. Microbes Infect.">
        <title>Comprehensive subspecies identification of 175 nontuberculous mycobacteria species based on 7547 genomic profiles.</title>
        <authorList>
            <person name="Matsumoto Y."/>
            <person name="Kinjo T."/>
            <person name="Motooka D."/>
            <person name="Nabeya D."/>
            <person name="Jung N."/>
            <person name="Uechi K."/>
            <person name="Horii T."/>
            <person name="Iida T."/>
            <person name="Fujita J."/>
            <person name="Nakamura S."/>
        </authorList>
    </citation>
    <scope>NUCLEOTIDE SEQUENCE [LARGE SCALE GENOMIC DNA]</scope>
    <source>
        <strain evidence="2 3">JCM 12272</strain>
    </source>
</reference>
<feature type="region of interest" description="Disordered" evidence="1">
    <location>
        <begin position="1"/>
        <end position="21"/>
    </location>
</feature>
<dbReference type="Proteomes" id="UP000466906">
    <property type="component" value="Chromosome"/>
</dbReference>
<evidence type="ECO:0000313" key="3">
    <source>
        <dbReference type="Proteomes" id="UP000466906"/>
    </source>
</evidence>
<dbReference type="EMBL" id="AP022565">
    <property type="protein sequence ID" value="BBX25650.1"/>
    <property type="molecule type" value="Genomic_DNA"/>
</dbReference>
<proteinExistence type="predicted"/>
<evidence type="ECO:0008006" key="4">
    <source>
        <dbReference type="Google" id="ProtNLM"/>
    </source>
</evidence>
<dbReference type="KEGG" id="malv:MALV_07750"/>
<protein>
    <recommendedName>
        <fullName evidence="4">Guanylate cyclase domain-containing protein</fullName>
    </recommendedName>
</protein>
<dbReference type="Gene3D" id="3.30.70.1230">
    <property type="entry name" value="Nucleotide cyclase"/>
    <property type="match status" value="1"/>
</dbReference>
<keyword evidence="3" id="KW-1185">Reference proteome</keyword>
<dbReference type="AlphaFoldDB" id="A0A6N4ULI3"/>
<dbReference type="SUPFAM" id="SSF55073">
    <property type="entry name" value="Nucleotide cyclase"/>
    <property type="match status" value="1"/>
</dbReference>